<dbReference type="OrthoDB" id="9800417at2"/>
<evidence type="ECO:0000256" key="1">
    <source>
        <dbReference type="SAM" id="SignalP"/>
    </source>
</evidence>
<evidence type="ECO:0000313" key="4">
    <source>
        <dbReference type="Proteomes" id="UP000000466"/>
    </source>
</evidence>
<keyword evidence="1" id="KW-0732">Signal</keyword>
<dbReference type="eggNOG" id="COG2374">
    <property type="taxonomic scope" value="Bacteria"/>
</dbReference>
<feature type="signal peptide" evidence="1">
    <location>
        <begin position="1"/>
        <end position="19"/>
    </location>
</feature>
<feature type="domain" description="Endonuclease/exonuclease/phosphatase" evidence="2">
    <location>
        <begin position="539"/>
        <end position="824"/>
    </location>
</feature>
<dbReference type="RefSeq" id="WP_015048504.1">
    <property type="nucleotide sequence ID" value="NC_018868.3"/>
</dbReference>
<gene>
    <name evidence="3" type="ordered locus">M5M_16095</name>
</gene>
<name>K4KMV4_SIMAS</name>
<reference evidence="3 4" key="1">
    <citation type="journal article" date="2013" name="Genome Announc.">
        <title>Complete genome sequence of Simiduia agarivorans SA1(T), a marine bacterium able to degrade a variety of polysaccharides.</title>
        <authorList>
            <person name="Lin S.Y."/>
            <person name="Shieh W.Y."/>
            <person name="Chen J.S."/>
            <person name="Tang S.L."/>
        </authorList>
    </citation>
    <scope>NUCLEOTIDE SEQUENCE [LARGE SCALE GENOMIC DNA]</scope>
    <source>
        <strain evidence="4">DSM 21679 / JCM 13881 / BCRC 17597 / SA1</strain>
    </source>
</reference>
<dbReference type="InterPro" id="IPR005135">
    <property type="entry name" value="Endo/exonuclease/phosphatase"/>
</dbReference>
<proteinExistence type="predicted"/>
<sequence length="936" mass="99367">MKSQLFALCALSLAVSANATPLISTVYDGPLSGGVPKGVEIYWPEAVADASVYGLGSANNGGGSDGEEFTFPAIAIAAGSYTTVASEAHGFTAFFGQVPDFISGAMAINGDDAIELFHQGVVIDTFGDINQDGTGTAWDYQDGWAARVQGSAGAFQLANWQFSGIDALDGVTSNTTAAKPIPLANGDDGDDGEAPAMVKISTIQGTPETQTTNSFGDSDVSPLIGEIVSVEAIVVGDFQDGDADGNRNLNGFFLQEETADEDGDARSSEGIFVAASTPDVQLGDTVRVTGKVGQYFGETQLYQVSSIEVVAPGTSAQLALVTPAHIQLPAAAVSRDQAGNWQPDLEAYEGMLVRFPQTLTLAEQFQLDRFNEVSLVAGNRPYQFTQLNAPDAAGNADYQRTLGAACITLDDGLNVQNAPITLVSDYRTETAPRMGDQVTGLTGVLDYKWAGNSASGARWRVRAHVDGANDFTRDWLGNSPNPRPILEMPEGNLRVASVNVLNFFTTLDNGSAHTALGHAPRGADDLSRFGVDPATFEYDRQLQKLAQALFAMDAHLLGLVELENAFATASDSAIDALATALNALAGEPRYAVLHPADHVGTDAIAVGILYQPATVSPEGTPVLLDDAVVATLPGFAAHDFATSPIFNGEATNRVPVAASFRHRVSDEVITLSVNHFKSKGASGLTDTTSPDYDQADGAGFWNARRTLAAQAVSEWLASAPTGVATDHQIIAGDLNAYAMESPVQTLLARGFRNVEPELAYSYVFDGQLGTLDYLLVSDSLHPALTQAVVWHINADEADALDYNADFGRDSGYYSASTAVRFSDHDPVLAGFHLVPGIQAWPDLLGLYDRAVAEGKLVGTSAHPWLQHFYVRLYRLQLQHLIWLGERGRSHQACARLPRLQLLSDGEARPGDWLAGAGRAAWAGHLRLAEQAFCPVQ</sequence>
<dbReference type="CDD" id="cd04486">
    <property type="entry name" value="YhcR_OBF_like"/>
    <property type="match status" value="1"/>
</dbReference>
<dbReference type="AlphaFoldDB" id="K4KMV4"/>
<dbReference type="PANTHER" id="PTHR42834:SF1">
    <property type="entry name" value="ENDONUCLEASE_EXONUCLEASE_PHOSPHATASE FAMILY PROTEIN (AFU_ORTHOLOGUE AFUA_3G09210)"/>
    <property type="match status" value="1"/>
</dbReference>
<dbReference type="InterPro" id="IPR036691">
    <property type="entry name" value="Endo/exonu/phosph_ase_sf"/>
</dbReference>
<dbReference type="EMBL" id="CP003746">
    <property type="protein sequence ID" value="AFV00352.1"/>
    <property type="molecule type" value="Genomic_DNA"/>
</dbReference>
<evidence type="ECO:0000313" key="3">
    <source>
        <dbReference type="EMBL" id="AFV00352.1"/>
    </source>
</evidence>
<dbReference type="Pfam" id="PF03372">
    <property type="entry name" value="Exo_endo_phos"/>
    <property type="match status" value="1"/>
</dbReference>
<dbReference type="Gene3D" id="3.60.10.10">
    <property type="entry name" value="Endonuclease/exonuclease/phosphatase"/>
    <property type="match status" value="1"/>
</dbReference>
<dbReference type="PANTHER" id="PTHR42834">
    <property type="entry name" value="ENDONUCLEASE/EXONUCLEASE/PHOSPHATASE FAMILY PROTEIN (AFU_ORTHOLOGUE AFUA_3G09210)"/>
    <property type="match status" value="1"/>
</dbReference>
<keyword evidence="4" id="KW-1185">Reference proteome</keyword>
<protein>
    <submittedName>
        <fullName evidence="3">Extracellular nuclease-like protein</fullName>
    </submittedName>
</protein>
<dbReference type="NCBIfam" id="NF033681">
    <property type="entry name" value="ExeM_NucH_DNase"/>
    <property type="match status" value="1"/>
</dbReference>
<accession>K4KMV4</accession>
<dbReference type="InterPro" id="IPR047971">
    <property type="entry name" value="ExeM-like"/>
</dbReference>
<dbReference type="STRING" id="1117647.M5M_16095"/>
<organism evidence="3 4">
    <name type="scientific">Simiduia agarivorans (strain DSM 21679 / JCM 13881 / BCRC 17597 / SA1)</name>
    <dbReference type="NCBI Taxonomy" id="1117647"/>
    <lineage>
        <taxon>Bacteria</taxon>
        <taxon>Pseudomonadati</taxon>
        <taxon>Pseudomonadota</taxon>
        <taxon>Gammaproteobacteria</taxon>
        <taxon>Cellvibrionales</taxon>
        <taxon>Cellvibrionaceae</taxon>
        <taxon>Simiduia</taxon>
    </lineage>
</organism>
<dbReference type="SUPFAM" id="SSF56219">
    <property type="entry name" value="DNase I-like"/>
    <property type="match status" value="1"/>
</dbReference>
<evidence type="ECO:0000259" key="2">
    <source>
        <dbReference type="Pfam" id="PF03372"/>
    </source>
</evidence>
<dbReference type="HOGENOM" id="CLU_006338_0_1_6"/>
<dbReference type="KEGG" id="saga:M5M_16095"/>
<feature type="chain" id="PRO_5003879988" evidence="1">
    <location>
        <begin position="20"/>
        <end position="936"/>
    </location>
</feature>
<dbReference type="Proteomes" id="UP000000466">
    <property type="component" value="Chromosome"/>
</dbReference>